<feature type="transmembrane region" description="Helical" evidence="2">
    <location>
        <begin position="152"/>
        <end position="178"/>
    </location>
</feature>
<dbReference type="KEGG" id="ccho:CCHOA_04845"/>
<organism evidence="3 4">
    <name type="scientific">Corynebacterium choanae</name>
    <dbReference type="NCBI Taxonomy" id="1862358"/>
    <lineage>
        <taxon>Bacteria</taxon>
        <taxon>Bacillati</taxon>
        <taxon>Actinomycetota</taxon>
        <taxon>Actinomycetes</taxon>
        <taxon>Mycobacteriales</taxon>
        <taxon>Corynebacteriaceae</taxon>
        <taxon>Corynebacterium</taxon>
    </lineage>
</organism>
<evidence type="ECO:0000256" key="2">
    <source>
        <dbReference type="SAM" id="Phobius"/>
    </source>
</evidence>
<feature type="region of interest" description="Disordered" evidence="1">
    <location>
        <begin position="202"/>
        <end position="224"/>
    </location>
</feature>
<feature type="transmembrane region" description="Helical" evidence="2">
    <location>
        <begin position="128"/>
        <end position="146"/>
    </location>
</feature>
<sequence length="224" mass="23856">MRATAQCFPPVLCSDSSQPSGSATQYWHSYAGGVIRPTWPSSTDEIRGVSLHPHQPHSASSRPTRRPALLRFVISVIIGAAIGAGTFFGFFGGHIVEVGVAKFFAALAVMTLAIGVATWLWSWAGGAGMVVGLAFGYTPVFGLWAADHVNGLWATWMIMALGGMLIYGLTIITVVYAIDMKIRGYHPDDTAAGLDLPTRVATARRASGSSDADDELPPSETERF</sequence>
<dbReference type="AlphaFoldDB" id="A0A3G6J5P9"/>
<keyword evidence="2" id="KW-0472">Membrane</keyword>
<evidence type="ECO:0000313" key="3">
    <source>
        <dbReference type="EMBL" id="AZA13377.1"/>
    </source>
</evidence>
<reference evidence="3 4" key="1">
    <citation type="submission" date="2018-11" db="EMBL/GenBank/DDBJ databases">
        <authorList>
            <person name="Kleinhagauer T."/>
            <person name="Glaeser S.P."/>
            <person name="Spergser J."/>
            <person name="Ruckert C."/>
            <person name="Kaempfer P."/>
            <person name="Busse H.-J."/>
        </authorList>
    </citation>
    <scope>NUCLEOTIDE SEQUENCE [LARGE SCALE GENOMIC DNA]</scope>
    <source>
        <strain evidence="3 4">200CH</strain>
    </source>
</reference>
<feature type="transmembrane region" description="Helical" evidence="2">
    <location>
        <begin position="68"/>
        <end position="91"/>
    </location>
</feature>
<name>A0A3G6J5P9_9CORY</name>
<evidence type="ECO:0000313" key="4">
    <source>
        <dbReference type="Proteomes" id="UP000269019"/>
    </source>
</evidence>
<accession>A0A3G6J5P9</accession>
<dbReference type="Proteomes" id="UP000269019">
    <property type="component" value="Chromosome"/>
</dbReference>
<gene>
    <name evidence="3" type="ORF">CCHOA_04845</name>
</gene>
<dbReference type="EMBL" id="CP033896">
    <property type="protein sequence ID" value="AZA13377.1"/>
    <property type="molecule type" value="Genomic_DNA"/>
</dbReference>
<feature type="transmembrane region" description="Helical" evidence="2">
    <location>
        <begin position="103"/>
        <end position="121"/>
    </location>
</feature>
<evidence type="ECO:0000256" key="1">
    <source>
        <dbReference type="SAM" id="MobiDB-lite"/>
    </source>
</evidence>
<keyword evidence="2" id="KW-0812">Transmembrane</keyword>
<keyword evidence="2" id="KW-1133">Transmembrane helix</keyword>
<protein>
    <submittedName>
        <fullName evidence="3">Uncharacterized protein</fullName>
    </submittedName>
</protein>
<proteinExistence type="predicted"/>
<keyword evidence="4" id="KW-1185">Reference proteome</keyword>